<dbReference type="GO" id="GO:0016020">
    <property type="term" value="C:membrane"/>
    <property type="evidence" value="ECO:0007669"/>
    <property type="project" value="InterPro"/>
</dbReference>
<dbReference type="GO" id="GO:0046789">
    <property type="term" value="F:host cell surface receptor binding"/>
    <property type="evidence" value="ECO:0007669"/>
    <property type="project" value="InterPro"/>
</dbReference>
<evidence type="ECO:0000259" key="4">
    <source>
        <dbReference type="Pfam" id="PF18562"/>
    </source>
</evidence>
<proteinExistence type="predicted"/>
<name>A0A024VYC5_PLAFA</name>
<dbReference type="InterPro" id="IPR008602">
    <property type="entry name" value="Duffy-antigen-binding"/>
</dbReference>
<evidence type="ECO:0000259" key="3">
    <source>
        <dbReference type="Pfam" id="PF05424"/>
    </source>
</evidence>
<dbReference type="SUPFAM" id="SSF140924">
    <property type="entry name" value="Duffy binding domain-like"/>
    <property type="match status" value="3"/>
</dbReference>
<feature type="domain" description="Duffy-antigen binding" evidence="3">
    <location>
        <begin position="620"/>
        <end position="808"/>
    </location>
</feature>
<feature type="domain" description="Duffy-binding-like" evidence="5">
    <location>
        <begin position="812"/>
        <end position="935"/>
    </location>
</feature>
<feature type="region of interest" description="Disordered" evidence="1">
    <location>
        <begin position="767"/>
        <end position="795"/>
    </location>
</feature>
<feature type="non-terminal residue" evidence="6">
    <location>
        <position position="1046"/>
    </location>
</feature>
<reference evidence="6 7" key="1">
    <citation type="submission" date="2013-02" db="EMBL/GenBank/DDBJ databases">
        <title>The Genome Annotation of Plasmodium falciparum Tanzania (2000708).</title>
        <authorList>
            <consortium name="The Broad Institute Genome Sequencing Platform"/>
            <consortium name="The Broad Institute Genome Sequencing Center for Infectious Disease"/>
            <person name="Neafsey D."/>
            <person name="Hoffman S."/>
            <person name="Volkman S."/>
            <person name="Rosenthal P."/>
            <person name="Walker B."/>
            <person name="Young S.K."/>
            <person name="Zeng Q."/>
            <person name="Gargeya S."/>
            <person name="Fitzgerald M."/>
            <person name="Haas B."/>
            <person name="Abouelleil A."/>
            <person name="Allen A.W."/>
            <person name="Alvarado L."/>
            <person name="Arachchi H.M."/>
            <person name="Berlin A.M."/>
            <person name="Chapman S.B."/>
            <person name="Gainer-Dewar J."/>
            <person name="Goldberg J."/>
            <person name="Griggs A."/>
            <person name="Gujja S."/>
            <person name="Hansen M."/>
            <person name="Howarth C."/>
            <person name="Imamovic A."/>
            <person name="Ireland A."/>
            <person name="Larimer J."/>
            <person name="McCowan C."/>
            <person name="Murphy C."/>
            <person name="Pearson M."/>
            <person name="Poon T.W."/>
            <person name="Priest M."/>
            <person name="Roberts A."/>
            <person name="Saif S."/>
            <person name="Shea T."/>
            <person name="Sisk P."/>
            <person name="Sykes S."/>
            <person name="Wortman J."/>
            <person name="Nusbaum C."/>
            <person name="Birren B."/>
        </authorList>
    </citation>
    <scope>NUCLEOTIDE SEQUENCE [LARGE SCALE GENOMIC DNA]</scope>
    <source>
        <strain evidence="7">Tanzania (2000708)</strain>
    </source>
</reference>
<evidence type="ECO:0008006" key="8">
    <source>
        <dbReference type="Google" id="ProtNLM"/>
    </source>
</evidence>
<dbReference type="OrthoDB" id="379146at2759"/>
<dbReference type="InterPro" id="IPR042202">
    <property type="entry name" value="Duffy-ag-bd_sf"/>
</dbReference>
<dbReference type="Pfam" id="PF03011">
    <property type="entry name" value="PFEMP"/>
    <property type="match status" value="1"/>
</dbReference>
<dbReference type="EMBL" id="KI926633">
    <property type="protein sequence ID" value="ETW33427.1"/>
    <property type="molecule type" value="Genomic_DNA"/>
</dbReference>
<dbReference type="Gene3D" id="1.20.58.1930">
    <property type="match status" value="1"/>
</dbReference>
<sequence length="1046" mass="121868">MDNNGGDAEEELKGGTIPEEFKRQMFYTYADYRDICLGNDIGNDVETVKTNINNFFKYGGQTDSVQQREQWWNNNAKYIWDGMLCSLSYNTNDKKMDLVVRKKLIIDHQNNNNYTSVKFPSKSGPSADAELKKFSEKPQFIRWFQEWSEEFCQKKKIKIDKIEKECQGFNVSGNRIYCSVDGYHCTRTNTDRNEVFVDLDCRSCGEECIKYKKWIGKRQQEFDKQKKKCQKEFLKYLQEKGYSSVEIFLESLNKGKQCQHNSDPKKKTDFIKYHETFGPTTYCKACPVYGVNCNRNGLCTAISKINQNKTEGTPSDIHILINDGASKGIDNELNDCYKQYSFFKGLRKQKWKCQKKNTVDQCNLTNFTNNIDIDQDIVFNELFQRWLRYFIQDYNKLKDKINPCIKRDQNGKKQTCKKSCQEYENFIEEWKKYYYSQSKKFQTDKAEDKYSDTSAADDVEEALNARDYLHDQLQKLCKNDDCKCMENASTQDEEIELSGINDFPEALDNPPKEFEEKCECSEPSEPMSCVEKTARKLRKIAEKNIDAKLKVNGNTYNGYCNNVTKETYQEPNEGTCIFKKGSLSSIGITTNQCESTGKDRLKMGDEWNCNGKTLDGQNKLCIPPRRKDMCLSKLKNISVNDISDSNTLLKKIQDAAQHEGSDIIYKLLPENPCDESIICDAMKYSFADIGDIIRGRSKIKTNNGDNLEEILKKVFREIHGKLDDDIKSKYSDNENKKYTKLREAWWDANRKEVWKAMTCNALKGAHLKKKQNNHAESSQNTSTETEQTKKCGHDSEPPDYDYIPERYRFLQEWSEYYCKALNKKQDEMKKECEQCNTQKGTECENYKDDNVCNQCKTKCEKYKEFVGKWNNEFDEQNQLYKELYSKAKTASRVNARSDPSIKFTKKLEETCNDPYSADEYLDKSTHCTDYKFSETNSNGSNYAFSPYPKEYKDKCKCYEKSTRESDKILNFIKDNIFKSPNIPGLNKIKKAIPRIPKRIKNIRPDAHTIHELVARTFPYFVPFFQKDDKTPPTHNILNDVLPSAIP</sequence>
<evidence type="ECO:0000313" key="6">
    <source>
        <dbReference type="EMBL" id="ETW33427.1"/>
    </source>
</evidence>
<dbReference type="InterPro" id="IPR004258">
    <property type="entry name" value="DBL"/>
</dbReference>
<feature type="domain" description="Duffy-binding-like" evidence="5">
    <location>
        <begin position="146"/>
        <end position="280"/>
    </location>
</feature>
<dbReference type="Pfam" id="PF18562">
    <property type="entry name" value="CIDR1_gamma"/>
    <property type="match status" value="1"/>
</dbReference>
<feature type="domain" description="Cysteine-rich interdomain region 1 gamma" evidence="4">
    <location>
        <begin position="315"/>
        <end position="366"/>
    </location>
</feature>
<feature type="compositionally biased region" description="Basic and acidic residues" evidence="1">
    <location>
        <begin position="786"/>
        <end position="795"/>
    </location>
</feature>
<evidence type="ECO:0000256" key="1">
    <source>
        <dbReference type="SAM" id="MobiDB-lite"/>
    </source>
</evidence>
<dbReference type="AlphaFoldDB" id="A0A024VYC5"/>
<dbReference type="Proteomes" id="UP000030708">
    <property type="component" value="Unassembled WGS sequence"/>
</dbReference>
<dbReference type="Gene3D" id="1.20.58.830">
    <property type="match status" value="2"/>
</dbReference>
<protein>
    <recommendedName>
        <fullName evidence="8">Duffy-binding-like domain-containing protein</fullName>
    </recommendedName>
</protein>
<feature type="compositionally biased region" description="Low complexity" evidence="1">
    <location>
        <begin position="776"/>
        <end position="785"/>
    </location>
</feature>
<dbReference type="InterPro" id="IPR054595">
    <property type="entry name" value="DBL_C"/>
</dbReference>
<evidence type="ECO:0000313" key="7">
    <source>
        <dbReference type="Proteomes" id="UP000030708"/>
    </source>
</evidence>
<dbReference type="Gene3D" id="1.20.1310.20">
    <property type="entry name" value="Duffy-antigen binding domain"/>
    <property type="match status" value="2"/>
</dbReference>
<accession>A0A024VYC5</accession>
<gene>
    <name evidence="6" type="ORF">PFTANZ_05852</name>
</gene>
<dbReference type="Pfam" id="PF22672">
    <property type="entry name" value="DBL_C"/>
    <property type="match status" value="2"/>
</dbReference>
<reference evidence="6 7" key="2">
    <citation type="submission" date="2013-02" db="EMBL/GenBank/DDBJ databases">
        <title>The Genome Sequence of Plasmodium falciparum Tanzania (2000708).</title>
        <authorList>
            <consortium name="The Broad Institute Genome Sequencing Platform"/>
            <consortium name="The Broad Institute Genome Sequencing Center for Infectious Disease"/>
            <person name="Neafsey D."/>
            <person name="Cheeseman I."/>
            <person name="Volkman S."/>
            <person name="Adams J."/>
            <person name="Walker B."/>
            <person name="Young S.K."/>
            <person name="Zeng Q."/>
            <person name="Gargeya S."/>
            <person name="Fitzgerald M."/>
            <person name="Haas B."/>
            <person name="Abouelleil A."/>
            <person name="Alvarado L."/>
            <person name="Arachchi H.M."/>
            <person name="Berlin A.M."/>
            <person name="Chapman S.B."/>
            <person name="Dewar J."/>
            <person name="Goldberg J."/>
            <person name="Griggs A."/>
            <person name="Gujja S."/>
            <person name="Hansen M."/>
            <person name="Howarth C."/>
            <person name="Imamovic A."/>
            <person name="Larimer J."/>
            <person name="McCowan C."/>
            <person name="Murphy C."/>
            <person name="Neiman D."/>
            <person name="Pearson M."/>
            <person name="Priest M."/>
            <person name="Roberts A."/>
            <person name="Saif S."/>
            <person name="Shea T."/>
            <person name="Sisk P."/>
            <person name="Sykes S."/>
            <person name="Wortman J."/>
            <person name="Nusbaum C."/>
            <person name="Birren B."/>
        </authorList>
    </citation>
    <scope>NUCLEOTIDE SEQUENCE [LARGE SCALE GENOMIC DNA]</scope>
    <source>
        <strain evidence="7">Tanzania (2000708)</strain>
    </source>
</reference>
<evidence type="ECO:0000259" key="2">
    <source>
        <dbReference type="Pfam" id="PF03011"/>
    </source>
</evidence>
<organism evidence="6 7">
    <name type="scientific">Plasmodium falciparum Tanzania</name>
    <name type="common">2000708</name>
    <dbReference type="NCBI Taxonomy" id="1036725"/>
    <lineage>
        <taxon>Eukaryota</taxon>
        <taxon>Sar</taxon>
        <taxon>Alveolata</taxon>
        <taxon>Apicomplexa</taxon>
        <taxon>Aconoidasida</taxon>
        <taxon>Haemosporida</taxon>
        <taxon>Plasmodiidae</taxon>
        <taxon>Plasmodium</taxon>
        <taxon>Plasmodium (Laverania)</taxon>
    </lineage>
</organism>
<evidence type="ECO:0000259" key="5">
    <source>
        <dbReference type="Pfam" id="PF22672"/>
    </source>
</evidence>
<dbReference type="InterPro" id="IPR041480">
    <property type="entry name" value="CIDR1_gamma"/>
</dbReference>
<feature type="domain" description="Duffy-antigen binding" evidence="3">
    <location>
        <begin position="12"/>
        <end position="105"/>
    </location>
</feature>
<dbReference type="Pfam" id="PF05424">
    <property type="entry name" value="Duffy_binding"/>
    <property type="match status" value="2"/>
</dbReference>
<feature type="domain" description="Duffy-binding-like" evidence="2">
    <location>
        <begin position="382"/>
        <end position="488"/>
    </location>
</feature>